<gene>
    <name evidence="2" type="ORF">WMO64_13070</name>
</gene>
<dbReference type="Pfam" id="PF13182">
    <property type="entry name" value="DUF4007"/>
    <property type="match status" value="1"/>
</dbReference>
<proteinExistence type="predicted"/>
<dbReference type="RefSeq" id="WP_349232251.1">
    <property type="nucleotide sequence ID" value="NZ_JBBMFK010000024.1"/>
</dbReference>
<organism evidence="2 3">
    <name type="scientific">Pseudoflavonifractor intestinihominis</name>
    <dbReference type="NCBI Taxonomy" id="3133171"/>
    <lineage>
        <taxon>Bacteria</taxon>
        <taxon>Bacillati</taxon>
        <taxon>Bacillota</taxon>
        <taxon>Clostridia</taxon>
        <taxon>Eubacteriales</taxon>
        <taxon>Oscillospiraceae</taxon>
        <taxon>Pseudoflavonifractor</taxon>
    </lineage>
</organism>
<protein>
    <submittedName>
        <fullName evidence="2">DUF4007 family protein</fullName>
    </submittedName>
</protein>
<comment type="caution">
    <text evidence="2">The sequence shown here is derived from an EMBL/GenBank/DDBJ whole genome shotgun (WGS) entry which is preliminary data.</text>
</comment>
<dbReference type="Proteomes" id="UP001464378">
    <property type="component" value="Unassembled WGS sequence"/>
</dbReference>
<evidence type="ECO:0000313" key="3">
    <source>
        <dbReference type="Proteomes" id="UP001464378"/>
    </source>
</evidence>
<dbReference type="InterPro" id="IPR025248">
    <property type="entry name" value="DUF4007"/>
</dbReference>
<reference evidence="2 3" key="1">
    <citation type="submission" date="2024-03" db="EMBL/GenBank/DDBJ databases">
        <title>Human intestinal bacterial collection.</title>
        <authorList>
            <person name="Pauvert C."/>
            <person name="Hitch T.C.A."/>
            <person name="Clavel T."/>
        </authorList>
    </citation>
    <scope>NUCLEOTIDE SEQUENCE [LARGE SCALE GENOMIC DNA]</scope>
    <source>
        <strain evidence="2 3">CLA-AP-H29</strain>
    </source>
</reference>
<name>A0ABV1ECK1_9FIRM</name>
<keyword evidence="3" id="KW-1185">Reference proteome</keyword>
<feature type="domain" description="DUF4007" evidence="1">
    <location>
        <begin position="5"/>
        <end position="289"/>
    </location>
</feature>
<dbReference type="EMBL" id="JBBMFK010000024">
    <property type="protein sequence ID" value="MEQ2444392.1"/>
    <property type="molecule type" value="Genomic_DNA"/>
</dbReference>
<sequence>MTLNKHGSFYIRNGWPTKIMDAITSNPHIFSPNNELLAVDSIGVGRVMIKAMRYWACVMGIAVEGKDQIGIVHTLTEIANYVHEYDPYCTDIGTLWLFHRNLSRDADNATAWNWAFNIYDAPTFTKEDFSTALYAFIQREGGAYAKKMIEKEFDCFKNTYVSDQAFSISKIIDEDTVPFFAPLKLIEYKGSGRFERRRTHSKDVPLDIFFACILLDNQEHLNGNRQIGIDLLLEGDNQAGKYMNLSYSTLLELLQQLENKNYIRLVNNFGNRYIEVHDHSASEILEAHYHTIGR</sequence>
<evidence type="ECO:0000313" key="2">
    <source>
        <dbReference type="EMBL" id="MEQ2444392.1"/>
    </source>
</evidence>
<accession>A0ABV1ECK1</accession>
<evidence type="ECO:0000259" key="1">
    <source>
        <dbReference type="Pfam" id="PF13182"/>
    </source>
</evidence>